<dbReference type="AlphaFoldDB" id="A0A2S6C1V5"/>
<evidence type="ECO:0000256" key="1">
    <source>
        <dbReference type="SAM" id="MobiDB-lite"/>
    </source>
</evidence>
<dbReference type="Proteomes" id="UP000237631">
    <property type="component" value="Unassembled WGS sequence"/>
</dbReference>
<dbReference type="EMBL" id="PNEN01000577">
    <property type="protein sequence ID" value="PPJ53701.1"/>
    <property type="molecule type" value="Genomic_DNA"/>
</dbReference>
<reference evidence="3" key="1">
    <citation type="journal article" date="2017" name="bioRxiv">
        <title>Conservation of a gene cluster reveals novel cercosporin biosynthetic mechanisms and extends production to the genus Colletotrichum.</title>
        <authorList>
            <person name="de Jonge R."/>
            <person name="Ebert M.K."/>
            <person name="Huitt-Roehl C.R."/>
            <person name="Pal P."/>
            <person name="Suttle J.C."/>
            <person name="Spanner R.E."/>
            <person name="Neubauer J.D."/>
            <person name="Jurick W.M.II."/>
            <person name="Stott K.A."/>
            <person name="Secor G.A."/>
            <person name="Thomma B.P.H.J."/>
            <person name="Van de Peer Y."/>
            <person name="Townsend C.A."/>
            <person name="Bolton M.D."/>
        </authorList>
    </citation>
    <scope>NUCLEOTIDE SEQUENCE [LARGE SCALE GENOMIC DNA]</scope>
    <source>
        <strain evidence="3">CBS538.71</strain>
    </source>
</reference>
<feature type="compositionally biased region" description="Basic and acidic residues" evidence="1">
    <location>
        <begin position="61"/>
        <end position="84"/>
    </location>
</feature>
<evidence type="ECO:0000313" key="3">
    <source>
        <dbReference type="Proteomes" id="UP000237631"/>
    </source>
</evidence>
<organism evidence="2 3">
    <name type="scientific">Cercospora berteroae</name>
    <dbReference type="NCBI Taxonomy" id="357750"/>
    <lineage>
        <taxon>Eukaryota</taxon>
        <taxon>Fungi</taxon>
        <taxon>Dikarya</taxon>
        <taxon>Ascomycota</taxon>
        <taxon>Pezizomycotina</taxon>
        <taxon>Dothideomycetes</taxon>
        <taxon>Dothideomycetidae</taxon>
        <taxon>Mycosphaerellales</taxon>
        <taxon>Mycosphaerellaceae</taxon>
        <taxon>Cercospora</taxon>
    </lineage>
</organism>
<dbReference type="OrthoDB" id="4117770at2759"/>
<feature type="region of interest" description="Disordered" evidence="1">
    <location>
        <begin position="1"/>
        <end position="21"/>
    </location>
</feature>
<feature type="compositionally biased region" description="Polar residues" evidence="1">
    <location>
        <begin position="320"/>
        <end position="333"/>
    </location>
</feature>
<feature type="compositionally biased region" description="Polar residues" evidence="1">
    <location>
        <begin position="341"/>
        <end position="351"/>
    </location>
</feature>
<feature type="compositionally biased region" description="Basic and acidic residues" evidence="1">
    <location>
        <begin position="202"/>
        <end position="214"/>
    </location>
</feature>
<sequence length="458" mass="50088">MLATQRPQDVRGFGEQSVHSWSEPVPKYQGYGFVSSVMTITLNPTRDGTPRRIPKLAVRNRTSEHSATREDLGQSDHQHHDLKSITEQQSSCDSLLHPAFRREPGSTPSTRSAITTTRSSGRSDLEAEAASGKVPTKRKYKGVLGFLTLKEPSTSAFEEFAEQEKKKLASQKRPNVLRGVSSQKLPEHVPKVNSKWDGLPESTKRSTAEKDSSARHSAMSFVSSRSGTSDRDSVLWNGPAFPSLSSRMRQSNEKHRPLTTTTETQHGGGPASLERSKQSSADARQSLSGARRPSARRSEDSGSFYSFSSHPETPPELEASTYSNSACTPTTPDSMPRTPKLESSVTMQSKFDPQCNPWSPKVDVAPVQNSDIRDFRHASDHHDKICKSKPNVNGNAAQRTKVAAITPHSSVASRDVAPWEAFEPPSDSAQALPQSTTSTDPSAGHKLSQRFGAKLGFK</sequence>
<proteinExistence type="predicted"/>
<name>A0A2S6C1V5_9PEZI</name>
<comment type="caution">
    <text evidence="2">The sequence shown here is derived from an EMBL/GenBank/DDBJ whole genome shotgun (WGS) entry which is preliminary data.</text>
</comment>
<protein>
    <submittedName>
        <fullName evidence="2">Uncharacterized protein</fullName>
    </submittedName>
</protein>
<gene>
    <name evidence="2" type="ORF">CBER1_00787</name>
</gene>
<feature type="region of interest" description="Disordered" evidence="1">
    <location>
        <begin position="166"/>
        <end position="364"/>
    </location>
</feature>
<feature type="compositionally biased region" description="Polar residues" evidence="1">
    <location>
        <begin position="427"/>
        <end position="441"/>
    </location>
</feature>
<feature type="compositionally biased region" description="Low complexity" evidence="1">
    <location>
        <begin position="106"/>
        <end position="122"/>
    </location>
</feature>
<evidence type="ECO:0000313" key="2">
    <source>
        <dbReference type="EMBL" id="PPJ53701.1"/>
    </source>
</evidence>
<feature type="region of interest" description="Disordered" evidence="1">
    <location>
        <begin position="44"/>
        <end position="134"/>
    </location>
</feature>
<accession>A0A2S6C1V5</accession>
<keyword evidence="3" id="KW-1185">Reference proteome</keyword>
<feature type="compositionally biased region" description="Polar residues" evidence="1">
    <location>
        <begin position="278"/>
        <end position="288"/>
    </location>
</feature>
<feature type="region of interest" description="Disordered" evidence="1">
    <location>
        <begin position="407"/>
        <end position="458"/>
    </location>
</feature>